<name>A0A9W6SG16_9ACTN</name>
<organism evidence="1 2">
    <name type="scientific">Actinorhabdospora filicis</name>
    <dbReference type="NCBI Taxonomy" id="1785913"/>
    <lineage>
        <taxon>Bacteria</taxon>
        <taxon>Bacillati</taxon>
        <taxon>Actinomycetota</taxon>
        <taxon>Actinomycetes</taxon>
        <taxon>Micromonosporales</taxon>
        <taxon>Micromonosporaceae</taxon>
        <taxon>Actinorhabdospora</taxon>
    </lineage>
</organism>
<sequence>MSVLKSVSDTILRVFVPKVEASAHCVFCSFACVDGHYLRTCRNQCEDTIEVVDLGACVPPK</sequence>
<reference evidence="1" key="1">
    <citation type="submission" date="2023-03" db="EMBL/GenBank/DDBJ databases">
        <title>Actinorhabdospora filicis NBRC 111898.</title>
        <authorList>
            <person name="Ichikawa N."/>
            <person name="Sato H."/>
            <person name="Tonouchi N."/>
        </authorList>
    </citation>
    <scope>NUCLEOTIDE SEQUENCE</scope>
    <source>
        <strain evidence="1">NBRC 111898</strain>
    </source>
</reference>
<dbReference type="RefSeq" id="WP_285660582.1">
    <property type="nucleotide sequence ID" value="NZ_BSTX01000001.1"/>
</dbReference>
<evidence type="ECO:0000313" key="2">
    <source>
        <dbReference type="Proteomes" id="UP001165079"/>
    </source>
</evidence>
<gene>
    <name evidence="1" type="ORF">Afil01_01490</name>
</gene>
<dbReference type="Proteomes" id="UP001165079">
    <property type="component" value="Unassembled WGS sequence"/>
</dbReference>
<comment type="caution">
    <text evidence="1">The sequence shown here is derived from an EMBL/GenBank/DDBJ whole genome shotgun (WGS) entry which is preliminary data.</text>
</comment>
<evidence type="ECO:0000313" key="1">
    <source>
        <dbReference type="EMBL" id="GLZ75342.1"/>
    </source>
</evidence>
<protein>
    <submittedName>
        <fullName evidence="1">Uncharacterized protein</fullName>
    </submittedName>
</protein>
<proteinExistence type="predicted"/>
<keyword evidence="2" id="KW-1185">Reference proteome</keyword>
<dbReference type="EMBL" id="BSTX01000001">
    <property type="protein sequence ID" value="GLZ75342.1"/>
    <property type="molecule type" value="Genomic_DNA"/>
</dbReference>
<dbReference type="AlphaFoldDB" id="A0A9W6SG16"/>
<accession>A0A9W6SG16</accession>